<dbReference type="SUPFAM" id="SSF47413">
    <property type="entry name" value="lambda repressor-like DNA-binding domains"/>
    <property type="match status" value="1"/>
</dbReference>
<dbReference type="InterPro" id="IPR010982">
    <property type="entry name" value="Lambda_DNA-bd_dom_sf"/>
</dbReference>
<keyword evidence="3" id="KW-1185">Reference proteome</keyword>
<evidence type="ECO:0000313" key="3">
    <source>
        <dbReference type="Proteomes" id="UP000650628"/>
    </source>
</evidence>
<dbReference type="AlphaFoldDB" id="A0A8J3XA28"/>
<dbReference type="GO" id="GO:0003677">
    <property type="term" value="F:DNA binding"/>
    <property type="evidence" value="ECO:0007669"/>
    <property type="project" value="InterPro"/>
</dbReference>
<dbReference type="CDD" id="cd00093">
    <property type="entry name" value="HTH_XRE"/>
    <property type="match status" value="1"/>
</dbReference>
<protein>
    <submittedName>
        <fullName evidence="2">Transcriptional regulator</fullName>
    </submittedName>
</protein>
<sequence length="283" mass="31911">MNRDKRLGEFLRARRQVTSPDQVGLMDGGRRRTPGLRRDEVAMLAGVSTEYYMRIEQGRERRPSDQVIAALARTLRLDGEATRHLCELARPRADTGPPSNGADQVSPAVLRLIEKWDHAPALVVNHRLDVVAKNRLAVALFKGLEHDNLVRFAFLDPVAHEFYMDWEQEARNDVADLRAAAGADPRDPFLNELVEELSRASEDFRHLWARHDVQSRKQGFVRLCRRDVGHVTLWHETLRIESVPGLRIFVGEAEPGSPSQAALDQLDSLVVAPNSAGLREKTL</sequence>
<dbReference type="PANTHER" id="PTHR35010:SF2">
    <property type="entry name" value="BLL4672 PROTEIN"/>
    <property type="match status" value="1"/>
</dbReference>
<name>A0A8J3XA28_9ACTN</name>
<dbReference type="PANTHER" id="PTHR35010">
    <property type="entry name" value="BLL4672 PROTEIN-RELATED"/>
    <property type="match status" value="1"/>
</dbReference>
<feature type="domain" description="MmyB-like transcription regulator ligand binding" evidence="1">
    <location>
        <begin position="105"/>
        <end position="266"/>
    </location>
</feature>
<proteinExistence type="predicted"/>
<evidence type="ECO:0000259" key="1">
    <source>
        <dbReference type="Pfam" id="PF17765"/>
    </source>
</evidence>
<dbReference type="Pfam" id="PF17765">
    <property type="entry name" value="MLTR_LBD"/>
    <property type="match status" value="1"/>
</dbReference>
<evidence type="ECO:0000313" key="2">
    <source>
        <dbReference type="EMBL" id="GII32946.1"/>
    </source>
</evidence>
<dbReference type="Gene3D" id="1.10.260.40">
    <property type="entry name" value="lambda repressor-like DNA-binding domains"/>
    <property type="match status" value="1"/>
</dbReference>
<dbReference type="Pfam" id="PF13560">
    <property type="entry name" value="HTH_31"/>
    <property type="match status" value="1"/>
</dbReference>
<reference evidence="2 3" key="1">
    <citation type="submission" date="2021-01" db="EMBL/GenBank/DDBJ databases">
        <title>Whole genome shotgun sequence of Planotetraspora mira NBRC 15435.</title>
        <authorList>
            <person name="Komaki H."/>
            <person name="Tamura T."/>
        </authorList>
    </citation>
    <scope>NUCLEOTIDE SEQUENCE [LARGE SCALE GENOMIC DNA]</scope>
    <source>
        <strain evidence="2 3">NBRC 15435</strain>
    </source>
</reference>
<dbReference type="Gene3D" id="3.30.450.180">
    <property type="match status" value="1"/>
</dbReference>
<comment type="caution">
    <text evidence="2">The sequence shown here is derived from an EMBL/GenBank/DDBJ whole genome shotgun (WGS) entry which is preliminary data.</text>
</comment>
<dbReference type="RefSeq" id="WP_203956817.1">
    <property type="nucleotide sequence ID" value="NZ_BOOO01000037.1"/>
</dbReference>
<dbReference type="InterPro" id="IPR001387">
    <property type="entry name" value="Cro/C1-type_HTH"/>
</dbReference>
<dbReference type="EMBL" id="BOOO01000037">
    <property type="protein sequence ID" value="GII32946.1"/>
    <property type="molecule type" value="Genomic_DNA"/>
</dbReference>
<dbReference type="InterPro" id="IPR041413">
    <property type="entry name" value="MLTR_LBD"/>
</dbReference>
<organism evidence="2 3">
    <name type="scientific">Planotetraspora mira</name>
    <dbReference type="NCBI Taxonomy" id="58121"/>
    <lineage>
        <taxon>Bacteria</taxon>
        <taxon>Bacillati</taxon>
        <taxon>Actinomycetota</taxon>
        <taxon>Actinomycetes</taxon>
        <taxon>Streptosporangiales</taxon>
        <taxon>Streptosporangiaceae</taxon>
        <taxon>Planotetraspora</taxon>
    </lineage>
</organism>
<gene>
    <name evidence="2" type="ORF">Pmi06nite_63880</name>
</gene>
<accession>A0A8J3XA28</accession>
<dbReference type="Proteomes" id="UP000650628">
    <property type="component" value="Unassembled WGS sequence"/>
</dbReference>